<sequence length="152" mass="16430">MSEGRQVGVAGGDTAACVPWVPSPYSLPRESGRRQCGRRGRISASGAERVLAWGWNDLDGEGPRGRDRSSREGSDEPTAVSSLVRALEATTSSGAQCCLGRSAEQEVAWRQLQWRRRRSSREGSDEPVAVLSSLEDERRTGSYEPPRGGGRG</sequence>
<dbReference type="EMBL" id="AP002839">
    <property type="protein sequence ID" value="BAD61197.1"/>
    <property type="molecule type" value="Genomic_DNA"/>
</dbReference>
<accession>A0A9K3Y7I5</accession>
<gene>
    <name evidence="2" type="primary">P0688A04.36</name>
</gene>
<feature type="region of interest" description="Disordered" evidence="1">
    <location>
        <begin position="55"/>
        <end position="82"/>
    </location>
</feature>
<feature type="region of interest" description="Disordered" evidence="1">
    <location>
        <begin position="1"/>
        <end position="41"/>
    </location>
</feature>
<feature type="compositionally biased region" description="Basic and acidic residues" evidence="1">
    <location>
        <begin position="61"/>
        <end position="74"/>
    </location>
</feature>
<dbReference type="SMR" id="A0A9K3Y7I5"/>
<proteinExistence type="predicted"/>
<dbReference type="AlphaFoldDB" id="A0A9K3Y7I5"/>
<name>A0A9K3Y7I5_ORYSJ</name>
<protein>
    <submittedName>
        <fullName evidence="2">Uncharacterized protein</fullName>
    </submittedName>
</protein>
<reference evidence="2" key="1">
    <citation type="journal article" date="2002" name="Nature">
        <title>The genome sequence and structure of rice chromosome 1.</title>
        <authorList>
            <person name="Sasaki T."/>
            <person name="Matsumoto T."/>
            <person name="Yamamoto K."/>
            <person name="Sakata K."/>
            <person name="Baba T."/>
            <person name="Katayose Y."/>
            <person name="Wu J."/>
            <person name="Niimura Y."/>
            <person name="Cheng Z."/>
            <person name="Nagamura Y."/>
            <person name="Antonio B.A."/>
            <person name="Kanamori H."/>
            <person name="Hosokawa S."/>
            <person name="Masukawa M."/>
            <person name="Arikawa K."/>
            <person name="Chiden Y."/>
            <person name="Hayashi M."/>
            <person name="Okamoto M."/>
            <person name="Ando T."/>
            <person name="Aoki H."/>
            <person name="Arita K."/>
            <person name="Hamada M."/>
            <person name="Harada C."/>
            <person name="Hijishita S."/>
            <person name="Honda M."/>
            <person name="Ichikawa Y."/>
            <person name="Idonuma A."/>
            <person name="Iijima M."/>
            <person name="Ikeda M."/>
            <person name="Ikeno M."/>
            <person name="Itoh S."/>
            <person name="Itoh T."/>
            <person name="Itoh Y."/>
            <person name="Itoh Y."/>
            <person name="Iwabuchi A."/>
            <person name="Kamiya K."/>
            <person name="Karasawa W."/>
            <person name="Katagiri S."/>
            <person name="Kikuta A."/>
            <person name="Kobayashi N."/>
            <person name="Kono I."/>
            <person name="Machita K."/>
            <person name="Maehara T."/>
            <person name="Mizuno H."/>
            <person name="Mizubayashi T."/>
            <person name="Mukai Y."/>
            <person name="Nagasaki H."/>
            <person name="Nakashima M."/>
            <person name="Nakama Y."/>
            <person name="Nakamichi Y."/>
            <person name="Nakamura M."/>
            <person name="Namiki N."/>
            <person name="Negishi M."/>
            <person name="Ohta I."/>
            <person name="Ono N."/>
            <person name="Saji S."/>
            <person name="Sakai K."/>
            <person name="Shibata M."/>
            <person name="Shimokawa T."/>
            <person name="Shomura A."/>
            <person name="Song J."/>
            <person name="Takazaki Y."/>
            <person name="Terasawa K."/>
            <person name="Tsuji K."/>
            <person name="Waki K."/>
            <person name="Yamagata H."/>
            <person name="Yamane H."/>
            <person name="Yoshiki S."/>
            <person name="Yoshihara R."/>
            <person name="Yukawa K."/>
            <person name="Zhong H."/>
            <person name="Iwama H."/>
            <person name="Endo T."/>
            <person name="Ito H."/>
            <person name="Hahn J.H."/>
            <person name="Kim H.I."/>
            <person name="Eun M.Y."/>
            <person name="Yano M."/>
            <person name="Jiang J."/>
            <person name="Gojobori T."/>
        </authorList>
    </citation>
    <scope>NUCLEOTIDE SEQUENCE [LARGE SCALE GENOMIC DNA]</scope>
</reference>
<feature type="region of interest" description="Disordered" evidence="1">
    <location>
        <begin position="113"/>
        <end position="152"/>
    </location>
</feature>
<organism evidence="2">
    <name type="scientific">Oryza sativa subsp. japonica</name>
    <name type="common">Rice</name>
    <dbReference type="NCBI Taxonomy" id="39947"/>
    <lineage>
        <taxon>Eukaryota</taxon>
        <taxon>Viridiplantae</taxon>
        <taxon>Streptophyta</taxon>
        <taxon>Embryophyta</taxon>
        <taxon>Tracheophyta</taxon>
        <taxon>Spermatophyta</taxon>
        <taxon>Magnoliopsida</taxon>
        <taxon>Liliopsida</taxon>
        <taxon>Poales</taxon>
        <taxon>Poaceae</taxon>
        <taxon>BOP clade</taxon>
        <taxon>Oryzoideae</taxon>
        <taxon>Oryzeae</taxon>
        <taxon>Oryzinae</taxon>
        <taxon>Oryza</taxon>
        <taxon>Oryza sativa</taxon>
    </lineage>
</organism>
<dbReference type="Proteomes" id="UP000817658">
    <property type="component" value="Chromosome 1"/>
</dbReference>
<evidence type="ECO:0000256" key="1">
    <source>
        <dbReference type="SAM" id="MobiDB-lite"/>
    </source>
</evidence>
<evidence type="ECO:0000313" key="2">
    <source>
        <dbReference type="EMBL" id="BAD61197.1"/>
    </source>
</evidence>